<accession>A0ABV2PYH3</accession>
<evidence type="ECO:0000313" key="10">
    <source>
        <dbReference type="Proteomes" id="UP001549251"/>
    </source>
</evidence>
<evidence type="ECO:0000256" key="4">
    <source>
        <dbReference type="ARBA" id="ARBA00022747"/>
    </source>
</evidence>
<dbReference type="GO" id="GO:0032259">
    <property type="term" value="P:methylation"/>
    <property type="evidence" value="ECO:0007669"/>
    <property type="project" value="UniProtKB-KW"/>
</dbReference>
<keyword evidence="3 6" id="KW-0949">S-adenosyl-L-methionine</keyword>
<dbReference type="InterPro" id="IPR050390">
    <property type="entry name" value="C5-Methyltransferase"/>
</dbReference>
<gene>
    <name evidence="9" type="ORF">ABIE04_002107</name>
</gene>
<dbReference type="RefSeq" id="WP_354549701.1">
    <property type="nucleotide sequence ID" value="NZ_JBEPSD010000001.1"/>
</dbReference>
<dbReference type="NCBIfam" id="TIGR00675">
    <property type="entry name" value="dcm"/>
    <property type="match status" value="1"/>
</dbReference>
<evidence type="ECO:0000256" key="8">
    <source>
        <dbReference type="RuleBase" id="RU000417"/>
    </source>
</evidence>
<dbReference type="InterPro" id="IPR001525">
    <property type="entry name" value="C5_MeTfrase"/>
</dbReference>
<organism evidence="9 10">
    <name type="scientific">Rhodanobacter soli</name>
    <dbReference type="NCBI Taxonomy" id="590609"/>
    <lineage>
        <taxon>Bacteria</taxon>
        <taxon>Pseudomonadati</taxon>
        <taxon>Pseudomonadota</taxon>
        <taxon>Gammaproteobacteria</taxon>
        <taxon>Lysobacterales</taxon>
        <taxon>Rhodanobacteraceae</taxon>
        <taxon>Rhodanobacter</taxon>
    </lineage>
</organism>
<dbReference type="PANTHER" id="PTHR10629">
    <property type="entry name" value="CYTOSINE-SPECIFIC METHYLTRANSFERASE"/>
    <property type="match status" value="1"/>
</dbReference>
<evidence type="ECO:0000313" key="9">
    <source>
        <dbReference type="EMBL" id="MET4569780.1"/>
    </source>
</evidence>
<keyword evidence="10" id="KW-1185">Reference proteome</keyword>
<dbReference type="EC" id="2.1.1.37" evidence="8"/>
<evidence type="ECO:0000256" key="3">
    <source>
        <dbReference type="ARBA" id="ARBA00022691"/>
    </source>
</evidence>
<evidence type="ECO:0000256" key="6">
    <source>
        <dbReference type="PROSITE-ProRule" id="PRU01016"/>
    </source>
</evidence>
<evidence type="ECO:0000256" key="5">
    <source>
        <dbReference type="ARBA" id="ARBA00047422"/>
    </source>
</evidence>
<dbReference type="Proteomes" id="UP001549251">
    <property type="component" value="Unassembled WGS sequence"/>
</dbReference>
<comment type="similarity">
    <text evidence="6 7">Belongs to the class I-like SAM-binding methyltransferase superfamily. C5-methyltransferase family.</text>
</comment>
<dbReference type="InterPro" id="IPR018117">
    <property type="entry name" value="C5_DNA_meth_AS"/>
</dbReference>
<dbReference type="InterPro" id="IPR029063">
    <property type="entry name" value="SAM-dependent_MTases_sf"/>
</dbReference>
<dbReference type="PROSITE" id="PS51679">
    <property type="entry name" value="SAM_MT_C5"/>
    <property type="match status" value="1"/>
</dbReference>
<dbReference type="PANTHER" id="PTHR10629:SF52">
    <property type="entry name" value="DNA (CYTOSINE-5)-METHYLTRANSFERASE 1"/>
    <property type="match status" value="1"/>
</dbReference>
<feature type="active site" evidence="6">
    <location>
        <position position="73"/>
    </location>
</feature>
<evidence type="ECO:0000256" key="7">
    <source>
        <dbReference type="RuleBase" id="RU000416"/>
    </source>
</evidence>
<protein>
    <recommendedName>
        <fullName evidence="8">Cytosine-specific methyltransferase</fullName>
        <ecNumber evidence="8">2.1.1.37</ecNumber>
    </recommendedName>
</protein>
<comment type="catalytic activity">
    <reaction evidence="5 8">
        <text>a 2'-deoxycytidine in DNA + S-adenosyl-L-methionine = a 5-methyl-2'-deoxycytidine in DNA + S-adenosyl-L-homocysteine + H(+)</text>
        <dbReference type="Rhea" id="RHEA:13681"/>
        <dbReference type="Rhea" id="RHEA-COMP:11369"/>
        <dbReference type="Rhea" id="RHEA-COMP:11370"/>
        <dbReference type="ChEBI" id="CHEBI:15378"/>
        <dbReference type="ChEBI" id="CHEBI:57856"/>
        <dbReference type="ChEBI" id="CHEBI:59789"/>
        <dbReference type="ChEBI" id="CHEBI:85452"/>
        <dbReference type="ChEBI" id="CHEBI:85454"/>
        <dbReference type="EC" id="2.1.1.37"/>
    </reaction>
</comment>
<dbReference type="EMBL" id="JBEPSD010000001">
    <property type="protein sequence ID" value="MET4569780.1"/>
    <property type="molecule type" value="Genomic_DNA"/>
</dbReference>
<dbReference type="Gene3D" id="3.40.50.150">
    <property type="entry name" value="Vaccinia Virus protein VP39"/>
    <property type="match status" value="1"/>
</dbReference>
<evidence type="ECO:0000256" key="1">
    <source>
        <dbReference type="ARBA" id="ARBA00022603"/>
    </source>
</evidence>
<dbReference type="Pfam" id="PF00145">
    <property type="entry name" value="DNA_methylase"/>
    <property type="match status" value="1"/>
</dbReference>
<sequence>MKAIDLFCGAGGLSLGLKTAGWDVVAAVEYERTAMDTHARNMPGVDHLCGDVREVNFKKYRGAVDLVAGGPPCQPFSVSGKQLGNDDLRDMVPQFVRAVREVKPKAFMLENVHGLATARFLPYLEEKVRELAKLGYKIQWKVLNAADYGVPQKRLRLIVVGMRDRDDFKFPNPTHGAGRKQSHRTVAEALSDCPEDEPNRARVVYAKNPILRRSPFAGMLLNGKGRPLDMDAPSFTIPASAGGNRTHILDPDGVLRKYHAHLMRGGKPRQGDVEGCARLTVKQSARLQTFPDWFEFVGRRNQRYTQIGNAVPPAFAAVVAKQVLKFAR</sequence>
<comment type="caution">
    <text evidence="9">The sequence shown here is derived from an EMBL/GenBank/DDBJ whole genome shotgun (WGS) entry which is preliminary data.</text>
</comment>
<name>A0ABV2PYH3_9GAMM</name>
<reference evidence="9 10" key="1">
    <citation type="submission" date="2024-06" db="EMBL/GenBank/DDBJ databases">
        <title>Sorghum-associated microbial communities from plants grown in Nebraska, USA.</title>
        <authorList>
            <person name="Schachtman D."/>
        </authorList>
    </citation>
    <scope>NUCLEOTIDE SEQUENCE [LARGE SCALE GENOMIC DNA]</scope>
    <source>
        <strain evidence="9 10">1757</strain>
    </source>
</reference>
<keyword evidence="2 6" id="KW-0808">Transferase</keyword>
<keyword evidence="4" id="KW-0680">Restriction system</keyword>
<evidence type="ECO:0000256" key="2">
    <source>
        <dbReference type="ARBA" id="ARBA00022679"/>
    </source>
</evidence>
<dbReference type="Gene3D" id="3.90.120.10">
    <property type="entry name" value="DNA Methylase, subunit A, domain 2"/>
    <property type="match status" value="1"/>
</dbReference>
<keyword evidence="1 6" id="KW-0489">Methyltransferase</keyword>
<dbReference type="PRINTS" id="PR00105">
    <property type="entry name" value="C5METTRFRASE"/>
</dbReference>
<proteinExistence type="inferred from homology"/>
<dbReference type="PROSITE" id="PS00094">
    <property type="entry name" value="C5_MTASE_1"/>
    <property type="match status" value="1"/>
</dbReference>
<dbReference type="SUPFAM" id="SSF53335">
    <property type="entry name" value="S-adenosyl-L-methionine-dependent methyltransferases"/>
    <property type="match status" value="1"/>
</dbReference>
<dbReference type="CDD" id="cd00315">
    <property type="entry name" value="Cyt_C5_DNA_methylase"/>
    <property type="match status" value="1"/>
</dbReference>
<dbReference type="GO" id="GO:0003886">
    <property type="term" value="F:DNA (cytosine-5-)-methyltransferase activity"/>
    <property type="evidence" value="ECO:0007669"/>
    <property type="project" value="UniProtKB-EC"/>
</dbReference>